<gene>
    <name evidence="3" type="ORF">METBIDRAFT_10568</name>
</gene>
<proteinExistence type="predicted"/>
<dbReference type="EMBL" id="LXTC01000001">
    <property type="protein sequence ID" value="OBA24428.1"/>
    <property type="molecule type" value="Genomic_DNA"/>
</dbReference>
<reference evidence="3 4" key="1">
    <citation type="submission" date="2016-05" db="EMBL/GenBank/DDBJ databases">
        <title>Comparative genomics of biotechnologically important yeasts.</title>
        <authorList>
            <consortium name="DOE Joint Genome Institute"/>
            <person name="Riley R."/>
            <person name="Haridas S."/>
            <person name="Wolfe K.H."/>
            <person name="Lopes M.R."/>
            <person name="Hittinger C.T."/>
            <person name="Goker M."/>
            <person name="Salamov A."/>
            <person name="Wisecaver J."/>
            <person name="Long T.M."/>
            <person name="Aerts A.L."/>
            <person name="Barry K."/>
            <person name="Choi C."/>
            <person name="Clum A."/>
            <person name="Coughlan A.Y."/>
            <person name="Deshpande S."/>
            <person name="Douglass A.P."/>
            <person name="Hanson S.J."/>
            <person name="Klenk H.-P."/>
            <person name="LaButti K."/>
            <person name="Lapidus A."/>
            <person name="Lindquist E."/>
            <person name="Lipzen A."/>
            <person name="Meier-kolthoff J.P."/>
            <person name="Ohm R.A."/>
            <person name="Otillar R.P."/>
            <person name="Pangilinan J."/>
            <person name="Peng Y."/>
            <person name="Rokas A."/>
            <person name="Rosa C.A."/>
            <person name="Scheuner C."/>
            <person name="Sibirny A.A."/>
            <person name="Slot J.C."/>
            <person name="Stielow J.B."/>
            <person name="Sun H."/>
            <person name="Kurtzman C.P."/>
            <person name="Blackwell M."/>
            <person name="Grigoriev I.V."/>
            <person name="Jeffries T.W."/>
        </authorList>
    </citation>
    <scope>NUCLEOTIDE SEQUENCE [LARGE SCALE GENOMIC DNA]</scope>
    <source>
        <strain evidence="3 4">NRRL YB-4993</strain>
    </source>
</reference>
<feature type="compositionally biased region" description="Acidic residues" evidence="1">
    <location>
        <begin position="296"/>
        <end position="305"/>
    </location>
</feature>
<evidence type="ECO:0000313" key="3">
    <source>
        <dbReference type="EMBL" id="OBA24428.1"/>
    </source>
</evidence>
<protein>
    <submittedName>
        <fullName evidence="3">Uncharacterized protein</fullName>
    </submittedName>
</protein>
<keyword evidence="4" id="KW-1185">Reference proteome</keyword>
<feature type="compositionally biased region" description="Basic and acidic residues" evidence="1">
    <location>
        <begin position="720"/>
        <end position="760"/>
    </location>
</feature>
<name>A0A1A0HKU5_9ASCO</name>
<comment type="caution">
    <text evidence="3">The sequence shown here is derived from an EMBL/GenBank/DDBJ whole genome shotgun (WGS) entry which is preliminary data.</text>
</comment>
<keyword evidence="2" id="KW-1133">Transmembrane helix</keyword>
<feature type="region of interest" description="Disordered" evidence="1">
    <location>
        <begin position="281"/>
        <end position="305"/>
    </location>
</feature>
<dbReference type="Proteomes" id="UP000092555">
    <property type="component" value="Unassembled WGS sequence"/>
</dbReference>
<feature type="region of interest" description="Disordered" evidence="1">
    <location>
        <begin position="650"/>
        <end position="783"/>
    </location>
</feature>
<dbReference type="OrthoDB" id="3260408at2759"/>
<evidence type="ECO:0000256" key="1">
    <source>
        <dbReference type="SAM" id="MobiDB-lite"/>
    </source>
</evidence>
<dbReference type="PROSITE" id="PS51257">
    <property type="entry name" value="PROKAR_LIPOPROTEIN"/>
    <property type="match status" value="1"/>
</dbReference>
<sequence>MKLVRLVRHQTSRAVYWVLWPYLLYLVFYGCVSSSYLSNVISRHTCPPLQLVVYPVWFTYVQPHVLWLDKKLHVSNAVSANWHPVKESLHSFDEEHQISYFAERVYTAASSAAGSAYGATSRIVGPYARYVAAQSYLYYRKRIYPSALFYGARYKYMLETSVDFLCGCIRRHALQALFYAKCGAHHVTTLYVAPVCSSIGGTLSQYLFVRQAVVASRAMYSLLLEKLAQISLSLQQKKDFIRSESYNLLRAGDFNRAYFRGRADFSTVVSDILDEITDDAAPGIAAETPETPSESITEDDFSEYSDEDEATLTITQTQTMFVTRQANELEPTADSDSSGLSLNLPETVSEEELTTLDSDSSQAQIEREILYWQSRVDKTLELVWDSLDVEFAPFLASKTEELKDAISANFSSLQQQNFLRYKEMNELIAAIHKDAEFIRETNTTIEEPEIDRQLMRDKIAEAYAMPQEVMKYVEQNLNEAHVLVMKQYNKAAQETVDVLESMAETVILDFSSRLSSLIGVLQLKEDFSDTMTWSAWKSFHKIKESIFEFRDQIFDDASAYKFNARGSKVPRGLESWAAYLGKVNFHISFLMRDNAEYLQLVRAKANVAYQEREGLTYRLKQEAKAKQQQLEKEQLEKEQLEKEQLEKEQLEKEQLEKDQPKKEPLQIHLKQEPERGETQSRYLAEQEQQNILQEDDSGKDVLEMAKDIIREAPHTNGESGDTRKDAFDRGVPFEDTAERGSGDGKDKLEGTARTEASEKDEFVEEATEAREMTGEREAMHDEL</sequence>
<dbReference type="STRING" id="869754.A0A1A0HKU5"/>
<feature type="compositionally biased region" description="Basic and acidic residues" evidence="1">
    <location>
        <begin position="767"/>
        <end position="783"/>
    </location>
</feature>
<dbReference type="RefSeq" id="XP_018714909.1">
    <property type="nucleotide sequence ID" value="XM_018853803.1"/>
</dbReference>
<feature type="compositionally biased region" description="Basic and acidic residues" evidence="1">
    <location>
        <begin position="696"/>
        <end position="713"/>
    </location>
</feature>
<evidence type="ECO:0000313" key="4">
    <source>
        <dbReference type="Proteomes" id="UP000092555"/>
    </source>
</evidence>
<dbReference type="GeneID" id="30026779"/>
<dbReference type="AlphaFoldDB" id="A0A1A0HKU5"/>
<organism evidence="3 4">
    <name type="scientific">Metschnikowia bicuspidata var. bicuspidata NRRL YB-4993</name>
    <dbReference type="NCBI Taxonomy" id="869754"/>
    <lineage>
        <taxon>Eukaryota</taxon>
        <taxon>Fungi</taxon>
        <taxon>Dikarya</taxon>
        <taxon>Ascomycota</taxon>
        <taxon>Saccharomycotina</taxon>
        <taxon>Pichiomycetes</taxon>
        <taxon>Metschnikowiaceae</taxon>
        <taxon>Metschnikowia</taxon>
    </lineage>
</organism>
<evidence type="ECO:0000256" key="2">
    <source>
        <dbReference type="SAM" id="Phobius"/>
    </source>
</evidence>
<accession>A0A1A0HKU5</accession>
<keyword evidence="2" id="KW-0812">Transmembrane</keyword>
<keyword evidence="2" id="KW-0472">Membrane</keyword>
<feature type="transmembrane region" description="Helical" evidence="2">
    <location>
        <begin position="14"/>
        <end position="37"/>
    </location>
</feature>
<feature type="compositionally biased region" description="Basic and acidic residues" evidence="1">
    <location>
        <begin position="650"/>
        <end position="678"/>
    </location>
</feature>